<evidence type="ECO:0000256" key="2">
    <source>
        <dbReference type="ARBA" id="ARBA00022729"/>
    </source>
</evidence>
<dbReference type="PANTHER" id="PTHR33044">
    <property type="entry name" value="BIFUNCTIONAL INHIBITOR/LIPID-TRANSFER PROTEIN/SEED STORAGE 2S ALBUMIN SUPERFAMILY PROTEIN-RELATED"/>
    <property type="match status" value="1"/>
</dbReference>
<comment type="similarity">
    <text evidence="1">Belongs to the plant LTP family.</text>
</comment>
<feature type="compositionally biased region" description="Low complexity" evidence="5">
    <location>
        <begin position="251"/>
        <end position="261"/>
    </location>
</feature>
<evidence type="ECO:0000313" key="8">
    <source>
        <dbReference type="EnsemblPlants" id="KQK86709"/>
    </source>
</evidence>
<keyword evidence="2" id="KW-0732">Signal</keyword>
<dbReference type="InterPro" id="IPR036312">
    <property type="entry name" value="Bifun_inhib/LTP/seed_sf"/>
</dbReference>
<dbReference type="InterPro" id="IPR043325">
    <property type="entry name" value="LTSS"/>
</dbReference>
<proteinExistence type="inferred from homology"/>
<evidence type="ECO:0000259" key="7">
    <source>
        <dbReference type="Pfam" id="PF14368"/>
    </source>
</evidence>
<keyword evidence="6" id="KW-0472">Membrane</keyword>
<evidence type="ECO:0000256" key="4">
    <source>
        <dbReference type="ARBA" id="ARBA00023180"/>
    </source>
</evidence>
<feature type="domain" description="Bifunctional inhibitor/plant lipid transfer protein/seed storage helical" evidence="7">
    <location>
        <begin position="127"/>
        <end position="223"/>
    </location>
</feature>
<evidence type="ECO:0000256" key="1">
    <source>
        <dbReference type="ARBA" id="ARBA00009748"/>
    </source>
</evidence>
<reference evidence="8" key="2">
    <citation type="submission" date="2018-08" db="UniProtKB">
        <authorList>
            <consortium name="EnsemblPlants"/>
        </authorList>
    </citation>
    <scope>IDENTIFICATION</scope>
    <source>
        <strain evidence="8">Yugu1</strain>
    </source>
</reference>
<sequence length="305" mass="31631">METTMGRGCASPRRTKAMPADGSGGDHNFAKWPKFGSRYSSLSNYLQIKPSIFAYSPKFRFLISTAMRNFAGPSPFLLELSRISPPLNVVAGHPVVRAKLATHPRAKAHAMRRDRMAAAVAALLLLAAAMSAAPASGQAVATSCTASLITTFTPCLNFVTGSTNGGGSPTQQCCGSLAEMVRTGADCACLILTGNVPFSLPINRTLAISLPKLCSSTSVPLQCRDTATQIPAPGPVAFAPALPPLPPIPPESSQEPESPGATSPAVDSPPFSQRPVVVPSSAWRSSHVPVAAVAIVLSIAASIFV</sequence>
<dbReference type="Pfam" id="PF14368">
    <property type="entry name" value="LTP_2"/>
    <property type="match status" value="1"/>
</dbReference>
<feature type="compositionally biased region" description="Pro residues" evidence="5">
    <location>
        <begin position="241"/>
        <end position="250"/>
    </location>
</feature>
<dbReference type="Proteomes" id="UP000004995">
    <property type="component" value="Unassembled WGS sequence"/>
</dbReference>
<keyword evidence="6" id="KW-1133">Transmembrane helix</keyword>
<keyword evidence="3" id="KW-1015">Disulfide bond</keyword>
<evidence type="ECO:0000256" key="3">
    <source>
        <dbReference type="ARBA" id="ARBA00023157"/>
    </source>
</evidence>
<dbReference type="EMBL" id="AGNK02005326">
    <property type="status" value="NOT_ANNOTATED_CDS"/>
    <property type="molecule type" value="Genomic_DNA"/>
</dbReference>
<feature type="region of interest" description="Disordered" evidence="5">
    <location>
        <begin position="1"/>
        <end position="25"/>
    </location>
</feature>
<dbReference type="InParanoid" id="K4AD18"/>
<evidence type="ECO:0000256" key="5">
    <source>
        <dbReference type="SAM" id="MobiDB-lite"/>
    </source>
</evidence>
<dbReference type="Gramene" id="KQK86709">
    <property type="protein sequence ID" value="KQK86709"/>
    <property type="gene ID" value="SETIT_036775mg"/>
</dbReference>
<dbReference type="CDD" id="cd00010">
    <property type="entry name" value="AAI_LTSS"/>
    <property type="match status" value="1"/>
</dbReference>
<dbReference type="eggNOG" id="ENOG502RZXE">
    <property type="taxonomic scope" value="Eukaryota"/>
</dbReference>
<feature type="region of interest" description="Disordered" evidence="5">
    <location>
        <begin position="241"/>
        <end position="272"/>
    </location>
</feature>
<feature type="transmembrane region" description="Helical" evidence="6">
    <location>
        <begin position="116"/>
        <end position="135"/>
    </location>
</feature>
<dbReference type="HOGENOM" id="CLU_913371_0_0_1"/>
<dbReference type="Gene3D" id="1.10.110.10">
    <property type="entry name" value="Plant lipid-transfer and hydrophobic proteins"/>
    <property type="match status" value="1"/>
</dbReference>
<dbReference type="EnsemblPlants" id="KQK86709">
    <property type="protein sequence ID" value="KQK86709"/>
    <property type="gene ID" value="SETIT_036775mg"/>
</dbReference>
<organism evidence="8 9">
    <name type="scientific">Setaria italica</name>
    <name type="common">Foxtail millet</name>
    <name type="synonym">Panicum italicum</name>
    <dbReference type="NCBI Taxonomy" id="4555"/>
    <lineage>
        <taxon>Eukaryota</taxon>
        <taxon>Viridiplantae</taxon>
        <taxon>Streptophyta</taxon>
        <taxon>Embryophyta</taxon>
        <taxon>Tracheophyta</taxon>
        <taxon>Spermatophyta</taxon>
        <taxon>Magnoliopsida</taxon>
        <taxon>Liliopsida</taxon>
        <taxon>Poales</taxon>
        <taxon>Poaceae</taxon>
        <taxon>PACMAD clade</taxon>
        <taxon>Panicoideae</taxon>
        <taxon>Panicodae</taxon>
        <taxon>Paniceae</taxon>
        <taxon>Cenchrinae</taxon>
        <taxon>Setaria</taxon>
    </lineage>
</organism>
<name>K4AD18_SETIT</name>
<protein>
    <recommendedName>
        <fullName evidence="7">Bifunctional inhibitor/plant lipid transfer protein/seed storage helical domain-containing protein</fullName>
    </recommendedName>
</protein>
<dbReference type="InterPro" id="IPR016140">
    <property type="entry name" value="Bifunc_inhib/LTP/seed_store"/>
</dbReference>
<evidence type="ECO:0000256" key="6">
    <source>
        <dbReference type="SAM" id="Phobius"/>
    </source>
</evidence>
<dbReference type="AlphaFoldDB" id="K4AD18"/>
<evidence type="ECO:0000313" key="9">
    <source>
        <dbReference type="Proteomes" id="UP000004995"/>
    </source>
</evidence>
<dbReference type="FunCoup" id="K4AD18">
    <property type="interactions" value="143"/>
</dbReference>
<dbReference type="SUPFAM" id="SSF47699">
    <property type="entry name" value="Bifunctional inhibitor/lipid-transfer protein/seed storage 2S albumin"/>
    <property type="match status" value="1"/>
</dbReference>
<keyword evidence="6" id="KW-0812">Transmembrane</keyword>
<reference evidence="9" key="1">
    <citation type="journal article" date="2012" name="Nat. Biotechnol.">
        <title>Reference genome sequence of the model plant Setaria.</title>
        <authorList>
            <person name="Bennetzen J.L."/>
            <person name="Schmutz J."/>
            <person name="Wang H."/>
            <person name="Percifield R."/>
            <person name="Hawkins J."/>
            <person name="Pontaroli A.C."/>
            <person name="Estep M."/>
            <person name="Feng L."/>
            <person name="Vaughn J.N."/>
            <person name="Grimwood J."/>
            <person name="Jenkins J."/>
            <person name="Barry K."/>
            <person name="Lindquist E."/>
            <person name="Hellsten U."/>
            <person name="Deshpande S."/>
            <person name="Wang X."/>
            <person name="Wu X."/>
            <person name="Mitros T."/>
            <person name="Triplett J."/>
            <person name="Yang X."/>
            <person name="Ye C.Y."/>
            <person name="Mauro-Herrera M."/>
            <person name="Wang L."/>
            <person name="Li P."/>
            <person name="Sharma M."/>
            <person name="Sharma R."/>
            <person name="Ronald P.C."/>
            <person name="Panaud O."/>
            <person name="Kellogg E.A."/>
            <person name="Brutnell T.P."/>
            <person name="Doust A.N."/>
            <person name="Tuskan G.A."/>
            <person name="Rokhsar D."/>
            <person name="Devos K.M."/>
        </authorList>
    </citation>
    <scope>NUCLEOTIDE SEQUENCE [LARGE SCALE GENOMIC DNA]</scope>
    <source>
        <strain evidence="9">cv. Yugu1</strain>
    </source>
</reference>
<keyword evidence="4" id="KW-0325">Glycoprotein</keyword>
<accession>K4AD18</accession>
<dbReference type="STRING" id="4555.K4AD18"/>
<keyword evidence="9" id="KW-1185">Reference proteome</keyword>